<feature type="region of interest" description="Disordered" evidence="1">
    <location>
        <begin position="91"/>
        <end position="129"/>
    </location>
</feature>
<evidence type="ECO:0000256" key="1">
    <source>
        <dbReference type="SAM" id="MobiDB-lite"/>
    </source>
</evidence>
<evidence type="ECO:0000313" key="2">
    <source>
        <dbReference type="EMBL" id="KAJ7023218.1"/>
    </source>
</evidence>
<proteinExistence type="predicted"/>
<accession>A0AAD6S8X1</accession>
<feature type="region of interest" description="Disordered" evidence="1">
    <location>
        <begin position="561"/>
        <end position="656"/>
    </location>
</feature>
<feature type="compositionally biased region" description="Polar residues" evidence="1">
    <location>
        <begin position="118"/>
        <end position="129"/>
    </location>
</feature>
<dbReference type="Proteomes" id="UP001218188">
    <property type="component" value="Unassembled WGS sequence"/>
</dbReference>
<reference evidence="2" key="1">
    <citation type="submission" date="2023-03" db="EMBL/GenBank/DDBJ databases">
        <title>Massive genome expansion in bonnet fungi (Mycena s.s.) driven by repeated elements and novel gene families across ecological guilds.</title>
        <authorList>
            <consortium name="Lawrence Berkeley National Laboratory"/>
            <person name="Harder C.B."/>
            <person name="Miyauchi S."/>
            <person name="Viragh M."/>
            <person name="Kuo A."/>
            <person name="Thoen E."/>
            <person name="Andreopoulos B."/>
            <person name="Lu D."/>
            <person name="Skrede I."/>
            <person name="Drula E."/>
            <person name="Henrissat B."/>
            <person name="Morin E."/>
            <person name="Kohler A."/>
            <person name="Barry K."/>
            <person name="LaButti K."/>
            <person name="Morin E."/>
            <person name="Salamov A."/>
            <person name="Lipzen A."/>
            <person name="Mereny Z."/>
            <person name="Hegedus B."/>
            <person name="Baldrian P."/>
            <person name="Stursova M."/>
            <person name="Weitz H."/>
            <person name="Taylor A."/>
            <person name="Grigoriev I.V."/>
            <person name="Nagy L.G."/>
            <person name="Martin F."/>
            <person name="Kauserud H."/>
        </authorList>
    </citation>
    <scope>NUCLEOTIDE SEQUENCE</scope>
    <source>
        <strain evidence="2">CBHHK200</strain>
    </source>
</reference>
<feature type="compositionally biased region" description="Low complexity" evidence="1">
    <location>
        <begin position="619"/>
        <end position="649"/>
    </location>
</feature>
<name>A0AAD6S8X1_9AGAR</name>
<dbReference type="AlphaFoldDB" id="A0AAD6S8X1"/>
<keyword evidence="3" id="KW-1185">Reference proteome</keyword>
<dbReference type="EMBL" id="JARJCM010000192">
    <property type="protein sequence ID" value="KAJ7023218.1"/>
    <property type="molecule type" value="Genomic_DNA"/>
</dbReference>
<sequence>MTQRSLSAKPPAKTRCKSSNDPSWGLPRITEVEKAARHRKTQAVYRPLGIRNSVKRSACEAYNDGVWGSAQGSIFWRNVPISAAAKAAKWRREPPKYVSKTPSVNTPLEERHDEERPGSSSTQARSESPFTFQDYRATDYFILDEVQPRTPPRAESELPGVGSGRYSPTPDERLACDALTALAQRPRCVAYRHRTQCALTAGEQCSTNPQQNTDIPALHVSLAADKGEESRLPREPHSHRAELSWVSANGVLSNVSPFQDAFIDSTFTELPPSVAPLTATQAESLRATGAIGLLTPVQAAQMQVATLNARELTPPTTSEAAAWLYQRCAANWGVLDHTRGFEIIRWRTGILKAERRARLAGEVFVGMPQWTGLDDGLNVSVVESASDTSVEAAQTIMLPQTTIPTKIARLTPAPVGFTPCRLNERFGENFSNHKEFSRKRNKRYWVLFVEYSAVYTLKVSCMAAKAPGDAEKKVVGCFEHWGDVLRVWAAYCFHHHKRCERHAEKCRMTACPRHPGPDDPANFPFEVDDDVKEELREQRIKREASVGAMLGLGQLRKATPGQAYGHHYTRRGSADSDNDATDRDSDGMPLSGPPLYDPDTPPRESAKKRAKTAPPAAPRPRTQSPPTSATVSSASSLSLSSASTAGPSVASKGKGRAVEMPAVSSISQHRARAIPAPSGAPSAVSVDDAFYVGVNGSISSSTAGAFTAVVEGGVQVVYGFESAAALAREMAAKRKREAEEEEGMDVDAVAASLV</sequence>
<feature type="region of interest" description="Disordered" evidence="1">
    <location>
        <begin position="1"/>
        <end position="25"/>
    </location>
</feature>
<gene>
    <name evidence="2" type="ORF">C8F04DRAFT_1193679</name>
</gene>
<feature type="compositionally biased region" description="Basic and acidic residues" evidence="1">
    <location>
        <begin position="108"/>
        <end position="117"/>
    </location>
</feature>
<organism evidence="2 3">
    <name type="scientific">Mycena alexandri</name>
    <dbReference type="NCBI Taxonomy" id="1745969"/>
    <lineage>
        <taxon>Eukaryota</taxon>
        <taxon>Fungi</taxon>
        <taxon>Dikarya</taxon>
        <taxon>Basidiomycota</taxon>
        <taxon>Agaricomycotina</taxon>
        <taxon>Agaricomycetes</taxon>
        <taxon>Agaricomycetidae</taxon>
        <taxon>Agaricales</taxon>
        <taxon>Marasmiineae</taxon>
        <taxon>Mycenaceae</taxon>
        <taxon>Mycena</taxon>
    </lineage>
</organism>
<comment type="caution">
    <text evidence="2">The sequence shown here is derived from an EMBL/GenBank/DDBJ whole genome shotgun (WGS) entry which is preliminary data.</text>
</comment>
<evidence type="ECO:0000313" key="3">
    <source>
        <dbReference type="Proteomes" id="UP001218188"/>
    </source>
</evidence>
<protein>
    <submittedName>
        <fullName evidence="2">Uncharacterized protein</fullName>
    </submittedName>
</protein>